<dbReference type="Proteomes" id="UP000807342">
    <property type="component" value="Unassembled WGS sequence"/>
</dbReference>
<keyword evidence="1" id="KW-0732">Signal</keyword>
<evidence type="ECO:0000313" key="2">
    <source>
        <dbReference type="EMBL" id="KAF9446293.1"/>
    </source>
</evidence>
<protein>
    <recommendedName>
        <fullName evidence="4">Secreted protein</fullName>
    </recommendedName>
</protein>
<evidence type="ECO:0008006" key="4">
    <source>
        <dbReference type="Google" id="ProtNLM"/>
    </source>
</evidence>
<accession>A0A9P5X881</accession>
<evidence type="ECO:0000313" key="3">
    <source>
        <dbReference type="Proteomes" id="UP000807342"/>
    </source>
</evidence>
<gene>
    <name evidence="2" type="ORF">P691DRAFT_213781</name>
</gene>
<dbReference type="AlphaFoldDB" id="A0A9P5X881"/>
<sequence>MNGFSPLLRLLLLSIYRCKTTSLVCFPALRAKTRSTMYIGAKARHDGSRNSMALEDHTTAPFASTESFILISLASLKHVRVQGVYFPSRTLISLLPLYLRVPQTTISSHWLE</sequence>
<keyword evidence="3" id="KW-1185">Reference proteome</keyword>
<proteinExistence type="predicted"/>
<evidence type="ECO:0000256" key="1">
    <source>
        <dbReference type="SAM" id="SignalP"/>
    </source>
</evidence>
<organism evidence="2 3">
    <name type="scientific">Macrolepiota fuliginosa MF-IS2</name>
    <dbReference type="NCBI Taxonomy" id="1400762"/>
    <lineage>
        <taxon>Eukaryota</taxon>
        <taxon>Fungi</taxon>
        <taxon>Dikarya</taxon>
        <taxon>Basidiomycota</taxon>
        <taxon>Agaricomycotina</taxon>
        <taxon>Agaricomycetes</taxon>
        <taxon>Agaricomycetidae</taxon>
        <taxon>Agaricales</taxon>
        <taxon>Agaricineae</taxon>
        <taxon>Agaricaceae</taxon>
        <taxon>Macrolepiota</taxon>
    </lineage>
</organism>
<name>A0A9P5X881_9AGAR</name>
<dbReference type="EMBL" id="MU151253">
    <property type="protein sequence ID" value="KAF9446293.1"/>
    <property type="molecule type" value="Genomic_DNA"/>
</dbReference>
<feature type="chain" id="PRO_5040367161" description="Secreted protein" evidence="1">
    <location>
        <begin position="23"/>
        <end position="112"/>
    </location>
</feature>
<feature type="signal peptide" evidence="1">
    <location>
        <begin position="1"/>
        <end position="22"/>
    </location>
</feature>
<comment type="caution">
    <text evidence="2">The sequence shown here is derived from an EMBL/GenBank/DDBJ whole genome shotgun (WGS) entry which is preliminary data.</text>
</comment>
<reference evidence="2" key="1">
    <citation type="submission" date="2020-11" db="EMBL/GenBank/DDBJ databases">
        <authorList>
            <consortium name="DOE Joint Genome Institute"/>
            <person name="Ahrendt S."/>
            <person name="Riley R."/>
            <person name="Andreopoulos W."/>
            <person name="Labutti K."/>
            <person name="Pangilinan J."/>
            <person name="Ruiz-Duenas F.J."/>
            <person name="Barrasa J.M."/>
            <person name="Sanchez-Garcia M."/>
            <person name="Camarero S."/>
            <person name="Miyauchi S."/>
            <person name="Serrano A."/>
            <person name="Linde D."/>
            <person name="Babiker R."/>
            <person name="Drula E."/>
            <person name="Ayuso-Fernandez I."/>
            <person name="Pacheco R."/>
            <person name="Padilla G."/>
            <person name="Ferreira P."/>
            <person name="Barriuso J."/>
            <person name="Kellner H."/>
            <person name="Castanera R."/>
            <person name="Alfaro M."/>
            <person name="Ramirez L."/>
            <person name="Pisabarro A.G."/>
            <person name="Kuo A."/>
            <person name="Tritt A."/>
            <person name="Lipzen A."/>
            <person name="He G."/>
            <person name="Yan M."/>
            <person name="Ng V."/>
            <person name="Cullen D."/>
            <person name="Martin F."/>
            <person name="Rosso M.-N."/>
            <person name="Henrissat B."/>
            <person name="Hibbett D."/>
            <person name="Martinez A.T."/>
            <person name="Grigoriev I.V."/>
        </authorList>
    </citation>
    <scope>NUCLEOTIDE SEQUENCE</scope>
    <source>
        <strain evidence="2">MF-IS2</strain>
    </source>
</reference>